<dbReference type="Gene3D" id="1.10.10.10">
    <property type="entry name" value="Winged helix-like DNA-binding domain superfamily/Winged helix DNA-binding domain"/>
    <property type="match status" value="1"/>
</dbReference>
<dbReference type="EMBL" id="CADCTS010000515">
    <property type="protein sequence ID" value="CAA9341786.1"/>
    <property type="molecule type" value="Genomic_DNA"/>
</dbReference>
<dbReference type="AlphaFoldDB" id="A0A6J4LV85"/>
<dbReference type="SUPFAM" id="SSF46785">
    <property type="entry name" value="Winged helix' DNA-binding domain"/>
    <property type="match status" value="1"/>
</dbReference>
<dbReference type="PANTHER" id="PTHR33164:SF43">
    <property type="entry name" value="HTH-TYPE TRANSCRIPTIONAL REPRESSOR YETL"/>
    <property type="match status" value="1"/>
</dbReference>
<feature type="domain" description="HTH marR-type" evidence="1">
    <location>
        <begin position="3"/>
        <end position="133"/>
    </location>
</feature>
<dbReference type="GO" id="GO:0006950">
    <property type="term" value="P:response to stress"/>
    <property type="evidence" value="ECO:0007669"/>
    <property type="project" value="TreeGrafter"/>
</dbReference>
<sequence>MAPLPLALLLLRASRWFDRQLLDRLQERGWPALSPAQSLVFAHLDAQGVPPAELARRLGQTRQATADLVRGLVRHDLLAIGANPRRRGGRLVLLTERGQALVADAGRLLAELESAFGDERVTALRALLEPLGERPEVGGDRSTTTSR</sequence>
<dbReference type="InterPro" id="IPR036390">
    <property type="entry name" value="WH_DNA-bd_sf"/>
</dbReference>
<accession>A0A6J4LV85</accession>
<dbReference type="PROSITE" id="PS50995">
    <property type="entry name" value="HTH_MARR_2"/>
    <property type="match status" value="1"/>
</dbReference>
<organism evidence="2">
    <name type="scientific">uncultured Friedmanniella sp</name>
    <dbReference type="NCBI Taxonomy" id="335381"/>
    <lineage>
        <taxon>Bacteria</taxon>
        <taxon>Bacillati</taxon>
        <taxon>Actinomycetota</taxon>
        <taxon>Actinomycetes</taxon>
        <taxon>Propionibacteriales</taxon>
        <taxon>Nocardioidaceae</taxon>
        <taxon>Friedmanniella</taxon>
        <taxon>environmental samples</taxon>
    </lineage>
</organism>
<dbReference type="InterPro" id="IPR000835">
    <property type="entry name" value="HTH_MarR-typ"/>
</dbReference>
<dbReference type="Pfam" id="PF12802">
    <property type="entry name" value="MarR_2"/>
    <property type="match status" value="1"/>
</dbReference>
<gene>
    <name evidence="2" type="ORF">AVDCRST_MAG48-3685</name>
</gene>
<dbReference type="PANTHER" id="PTHR33164">
    <property type="entry name" value="TRANSCRIPTIONAL REGULATOR, MARR FAMILY"/>
    <property type="match status" value="1"/>
</dbReference>
<evidence type="ECO:0000259" key="1">
    <source>
        <dbReference type="PROSITE" id="PS50995"/>
    </source>
</evidence>
<proteinExistence type="predicted"/>
<protein>
    <recommendedName>
        <fullName evidence="1">HTH marR-type domain-containing protein</fullName>
    </recommendedName>
</protein>
<dbReference type="InterPro" id="IPR036388">
    <property type="entry name" value="WH-like_DNA-bd_sf"/>
</dbReference>
<dbReference type="GO" id="GO:0003700">
    <property type="term" value="F:DNA-binding transcription factor activity"/>
    <property type="evidence" value="ECO:0007669"/>
    <property type="project" value="InterPro"/>
</dbReference>
<dbReference type="InterPro" id="IPR039422">
    <property type="entry name" value="MarR/SlyA-like"/>
</dbReference>
<name>A0A6J4LV85_9ACTN</name>
<reference evidence="2" key="1">
    <citation type="submission" date="2020-02" db="EMBL/GenBank/DDBJ databases">
        <authorList>
            <person name="Meier V. D."/>
        </authorList>
    </citation>
    <scope>NUCLEOTIDE SEQUENCE</scope>
    <source>
        <strain evidence="2">AVDCRST_MAG48</strain>
    </source>
</reference>
<evidence type="ECO:0000313" key="2">
    <source>
        <dbReference type="EMBL" id="CAA9341786.1"/>
    </source>
</evidence>